<keyword evidence="1" id="KW-0067">ATP-binding</keyword>
<dbReference type="Proteomes" id="UP001055013">
    <property type="component" value="Unassembled WGS sequence"/>
</dbReference>
<accession>A0ACB5R309</accession>
<reference evidence="1" key="1">
    <citation type="submission" date="2021-09" db="EMBL/GenBank/DDBJ databases">
        <title>Isolation and characterization of 3-chlorobenzoate degrading bacteria from soils in Shizuoka.</title>
        <authorList>
            <person name="Ifat A."/>
            <person name="Ogawa N."/>
            <person name="Kimbara K."/>
            <person name="Moriuchi R."/>
            <person name="Dohra H."/>
            <person name="Shintani M."/>
        </authorList>
    </citation>
    <scope>NUCLEOTIDE SEQUENCE</scope>
    <source>
        <strain evidence="1">19CS2-2</strain>
    </source>
</reference>
<evidence type="ECO:0000313" key="1">
    <source>
        <dbReference type="EMBL" id="GJH21786.1"/>
    </source>
</evidence>
<keyword evidence="1" id="KW-0547">Nucleotide-binding</keyword>
<name>A0ACB5R309_9BURK</name>
<comment type="caution">
    <text evidence="1">The sequence shown here is derived from an EMBL/GenBank/DDBJ whole genome shotgun (WGS) entry which is preliminary data.</text>
</comment>
<organism evidence="1 2">
    <name type="scientific">Caballeronia novacaledonica</name>
    <dbReference type="NCBI Taxonomy" id="1544861"/>
    <lineage>
        <taxon>Bacteria</taxon>
        <taxon>Pseudomonadati</taxon>
        <taxon>Pseudomonadota</taxon>
        <taxon>Betaproteobacteria</taxon>
        <taxon>Burkholderiales</taxon>
        <taxon>Burkholderiaceae</taxon>
        <taxon>Caballeronia</taxon>
    </lineage>
</organism>
<dbReference type="EMBL" id="BPUR01000031">
    <property type="protein sequence ID" value="GJH21786.1"/>
    <property type="molecule type" value="Genomic_DNA"/>
</dbReference>
<protein>
    <submittedName>
        <fullName evidence="1">DEAD/DEAH box helicase</fullName>
    </submittedName>
</protein>
<evidence type="ECO:0000313" key="2">
    <source>
        <dbReference type="Proteomes" id="UP001055013"/>
    </source>
</evidence>
<keyword evidence="2" id="KW-1185">Reference proteome</keyword>
<gene>
    <name evidence="1" type="ORF">CBA19CS22_34610</name>
</gene>
<keyword evidence="1" id="KW-0378">Hydrolase</keyword>
<sequence length="1121" mass="124434">MMHEAIGSIDEALCGLTDFQRATVEAACARLDGVDGLGGRLLVGDEVGLGKTLVARGVVATLLRNRLSLGPLERPFRVVYICSNQALAHENAKKLAVFRGALADQWVSSLKFGRLAELGLKQPPPEHVPLMETCSLTPATSFVLSRGGGNAKERYIIWRAATSGGGLLPTDALRKFFQQNVRGAWEEAERDCQDPLEPASRREFLTRLSEPPRLDARALRAAKALGLSVRSWRSLLRTLSETDAGQVTDGTHLTTCVRGGIRQMFVEACARNLKADLFILDEFQRFSALLNIDAPGPGDATDEDAVSEEQVIARRVLHEGSDYATLLLSATPFKALTHLADEEEGRAHEQQLIELLKYLCSGDATVLASYKTGREALLGQLLRLPDSPLAPNSLGTVERDRVQTTLRPYICRTERAAIEPDIEKIFRTVPVDAVDGAISIAEIASFVALDQLAQALRHASNGKAGSDVMQFHKAAPWSLSFLSGYQLRETLRQYRGETGVASALAQSEAAWIPYRKFENYSLDLTRDAPGGRFAQVLRAAAPEGAERLLWVPPSLANYAAGGPFKGLENFSKTLLFSSLVLAPRAISSYVSYECERRLLSKSRKRRSYFEKREDHSRTFRLDGNSVGPVWGLVYPSTRLASVSMRYPDASLEDVRERVRVDLQRDVDRMCERFGSGVTRANLKGRWYALAPFLLDLVCGESEADVWRWVTRFPKWSTAPATRTAQAQRIGAMLNDGAPGLGEPPVDLLDWLTDLAIAGPGVCMRRTLTAIWPPENGHAEYGIDVTRHSRASSTETPEVARRNFLIARATDAALWFIDKMNRVESQRVLRAVLPRAKPWMAVAEYGAMGNLQAVFDEYLHLLKSADGTLDGSIDAFHTAIGTGAVSLTAQTLPASRLSDPKQSDKTFHCHYAVPFGNQRGTDEKSINRITNARASFNSPFWPFMLNSTSIGQEGLDFHWYCRRIVHWSLPPNPIDLEQREGRINRFESLVVRQRVAQAYGPALRTTAGADLWGELFELALKDQRRTDLVPYWHVPRGVATIERIVPAAPFSVECTRLREILRIVSLYRLSFGQPRQQELIENLLMRAYTDVDLDEIRRALLVDLAPIHYYPWSGAKGCEDAA</sequence>
<keyword evidence="1" id="KW-0347">Helicase</keyword>
<proteinExistence type="predicted"/>